<accession>A0A058ZNA6</accession>
<dbReference type="SUPFAM" id="SSF51161">
    <property type="entry name" value="Trimeric LpxA-like enzymes"/>
    <property type="match status" value="1"/>
</dbReference>
<dbReference type="SUPFAM" id="SSF53448">
    <property type="entry name" value="Nucleotide-diphospho-sugar transferases"/>
    <property type="match status" value="1"/>
</dbReference>
<dbReference type="RefSeq" id="WP_035250114.1">
    <property type="nucleotide sequence ID" value="NZ_AQQY01000004.1"/>
</dbReference>
<dbReference type="Proteomes" id="UP000024836">
    <property type="component" value="Unassembled WGS sequence"/>
</dbReference>
<reference evidence="2 3" key="1">
    <citation type="submission" date="2013-04" db="EMBL/GenBank/DDBJ databases">
        <title>Shimia sp. 22II-S11-Z10 Genome Sequencing.</title>
        <authorList>
            <person name="Lai Q."/>
            <person name="Li G."/>
            <person name="Shao Z."/>
        </authorList>
    </citation>
    <scope>NUCLEOTIDE SEQUENCE [LARGE SCALE GENOMIC DNA]</scope>
    <source>
        <strain evidence="3">22II-S11-Z10</strain>
    </source>
</reference>
<gene>
    <name evidence="2" type="ORF">ATO10_07747</name>
</gene>
<name>A0A058ZNA6_9RHOB</name>
<dbReference type="OrthoDB" id="9801810at2"/>
<proteinExistence type="predicted"/>
<evidence type="ECO:0000313" key="2">
    <source>
        <dbReference type="EMBL" id="KCV82266.1"/>
    </source>
</evidence>
<dbReference type="InterPro" id="IPR011004">
    <property type="entry name" value="Trimer_LpxA-like_sf"/>
</dbReference>
<dbReference type="PANTHER" id="PTHR22572">
    <property type="entry name" value="SUGAR-1-PHOSPHATE GUANYL TRANSFERASE"/>
    <property type="match status" value="1"/>
</dbReference>
<dbReference type="GO" id="GO:0016740">
    <property type="term" value="F:transferase activity"/>
    <property type="evidence" value="ECO:0007669"/>
    <property type="project" value="UniProtKB-KW"/>
</dbReference>
<dbReference type="STRING" id="1461693.ATO10_07747"/>
<feature type="domain" description="Nucleotidyl transferase" evidence="1">
    <location>
        <begin position="120"/>
        <end position="357"/>
    </location>
</feature>
<dbReference type="AlphaFoldDB" id="A0A058ZNA6"/>
<evidence type="ECO:0000313" key="3">
    <source>
        <dbReference type="Proteomes" id="UP000024836"/>
    </source>
</evidence>
<dbReference type="InterPro" id="IPR050486">
    <property type="entry name" value="Mannose-1P_guanyltransferase"/>
</dbReference>
<dbReference type="EMBL" id="AQQY01000004">
    <property type="protein sequence ID" value="KCV82266.1"/>
    <property type="molecule type" value="Genomic_DNA"/>
</dbReference>
<organism evidence="2 3">
    <name type="scientific">Actibacterium atlanticum</name>
    <dbReference type="NCBI Taxonomy" id="1461693"/>
    <lineage>
        <taxon>Bacteria</taxon>
        <taxon>Pseudomonadati</taxon>
        <taxon>Pseudomonadota</taxon>
        <taxon>Alphaproteobacteria</taxon>
        <taxon>Rhodobacterales</taxon>
        <taxon>Roseobacteraceae</taxon>
        <taxon>Actibacterium</taxon>
    </lineage>
</organism>
<dbReference type="Pfam" id="PF00483">
    <property type="entry name" value="NTP_transferase"/>
    <property type="match status" value="1"/>
</dbReference>
<dbReference type="CDD" id="cd04181">
    <property type="entry name" value="NTP_transferase"/>
    <property type="match status" value="1"/>
</dbReference>
<sequence length="496" mass="52783">MLTEVEVENGLAVIGMGARSPAAQDLSNLRALLDRLSSQGIGGALFDMSSVRRLSYEGIAALLELTASPVMRVAFCHLQAGPKERLASSGIAAALPLYDTVACARESDEFKKLRLVGCRAVILSAGKGSRLAPLTEETPKPMLDLLGRPVLDHIIGHLQSFGIREYLINPGHLGMQIPAHFNRRRDVSVFYAHEGQMGSDGWSGEPIGSASTLARLQRRHSALPDDTIVMCGDALIDLDMAELMAAHRASGAEVTIAAKQVPPDETQKYGIIVADADGRISSFQEKPASGEARSTLANVGVYVISPRAVARLADQPGLDIASDLLPAILANGGHIQVHAPDFSWVDIGCGKDYYRAVEMGLRGLVPGVTPLGQEIQPNVWIAPGATVSPRARLEGPCYIGPDAYVHAGSEITGPSVVGANTIIEPRAVVRNSILRPDTHVVSGAYVDSMIAGPRWAVAHQHADGSPQNRSRLERVRTLEQTEAQNAIPAFQVASIA</sequence>
<keyword evidence="3" id="KW-1185">Reference proteome</keyword>
<protein>
    <submittedName>
        <fullName evidence="2">Nucleotidyl transferase</fullName>
    </submittedName>
</protein>
<evidence type="ECO:0000259" key="1">
    <source>
        <dbReference type="Pfam" id="PF00483"/>
    </source>
</evidence>
<dbReference type="InterPro" id="IPR029044">
    <property type="entry name" value="Nucleotide-diphossugar_trans"/>
</dbReference>
<dbReference type="PATRIC" id="fig|1461693.3.peg.1578"/>
<dbReference type="eggNOG" id="COG1208">
    <property type="taxonomic scope" value="Bacteria"/>
</dbReference>
<dbReference type="Gene3D" id="3.90.550.10">
    <property type="entry name" value="Spore Coat Polysaccharide Biosynthesis Protein SpsA, Chain A"/>
    <property type="match status" value="1"/>
</dbReference>
<keyword evidence="2" id="KW-0808">Transferase</keyword>
<comment type="caution">
    <text evidence="2">The sequence shown here is derived from an EMBL/GenBank/DDBJ whole genome shotgun (WGS) entry which is preliminary data.</text>
</comment>
<dbReference type="InterPro" id="IPR005835">
    <property type="entry name" value="NTP_transferase_dom"/>
</dbReference>
<dbReference type="Gene3D" id="2.160.10.10">
    <property type="entry name" value="Hexapeptide repeat proteins"/>
    <property type="match status" value="1"/>
</dbReference>